<dbReference type="Proteomes" id="UP000237000">
    <property type="component" value="Unassembled WGS sequence"/>
</dbReference>
<name>A0A2P5FIE1_TREOI</name>
<proteinExistence type="predicted"/>
<evidence type="ECO:0000313" key="2">
    <source>
        <dbReference type="Proteomes" id="UP000237000"/>
    </source>
</evidence>
<gene>
    <name evidence="1" type="ORF">TorRG33x02_067700</name>
</gene>
<reference evidence="2" key="1">
    <citation type="submission" date="2016-06" db="EMBL/GenBank/DDBJ databases">
        <title>Parallel loss of symbiosis genes in relatives of nitrogen-fixing non-legume Parasponia.</title>
        <authorList>
            <person name="Van Velzen R."/>
            <person name="Holmer R."/>
            <person name="Bu F."/>
            <person name="Rutten L."/>
            <person name="Van Zeijl A."/>
            <person name="Liu W."/>
            <person name="Santuari L."/>
            <person name="Cao Q."/>
            <person name="Sharma T."/>
            <person name="Shen D."/>
            <person name="Roswanjaya Y."/>
            <person name="Wardhani T."/>
            <person name="Kalhor M.S."/>
            <person name="Jansen J."/>
            <person name="Van den Hoogen J."/>
            <person name="Gungor B."/>
            <person name="Hartog M."/>
            <person name="Hontelez J."/>
            <person name="Verver J."/>
            <person name="Yang W.-C."/>
            <person name="Schijlen E."/>
            <person name="Repin R."/>
            <person name="Schilthuizen M."/>
            <person name="Schranz E."/>
            <person name="Heidstra R."/>
            <person name="Miyata K."/>
            <person name="Fedorova E."/>
            <person name="Kohlen W."/>
            <person name="Bisseling T."/>
            <person name="Smit S."/>
            <person name="Geurts R."/>
        </authorList>
    </citation>
    <scope>NUCLEOTIDE SEQUENCE [LARGE SCALE GENOMIC DNA]</scope>
    <source>
        <strain evidence="2">cv. RG33-2</strain>
    </source>
</reference>
<dbReference type="EMBL" id="JXTC01000031">
    <property type="protein sequence ID" value="PON97568.1"/>
    <property type="molecule type" value="Genomic_DNA"/>
</dbReference>
<accession>A0A2P5FIE1</accession>
<sequence length="314" mass="35166">MDVDVDPTRPEYRRVQTLLPVRREHHDPLLRAARAQQTVVDVVAEEVGHGGHEAGLPGAGGSVQQVASLPNAAQSVVVLFGLEEGFEVGFDLGFEIGFHGDGLEGGRVSQRDRSPPSISMIMMMMMIMTVIIEIHVQLQIPSSLLDLISYGMNMLKIRFQDSPLIGLAYLENQVSTIDSLALLLVHPDEFGPEKMVLDSLVRVEPEDDLVGPFPGDEVGEIRVLNRSQRVEIFGDLSIELILLHGVVVDFRDLERLVDMEAIFDHSPPFLNDMDQPSSVQEHTNYHQYRNDKTQKKNQVWNAHFLCFNGEKPRN</sequence>
<dbReference type="AlphaFoldDB" id="A0A2P5FIE1"/>
<organism evidence="1 2">
    <name type="scientific">Trema orientale</name>
    <name type="common">Charcoal tree</name>
    <name type="synonym">Celtis orientalis</name>
    <dbReference type="NCBI Taxonomy" id="63057"/>
    <lineage>
        <taxon>Eukaryota</taxon>
        <taxon>Viridiplantae</taxon>
        <taxon>Streptophyta</taxon>
        <taxon>Embryophyta</taxon>
        <taxon>Tracheophyta</taxon>
        <taxon>Spermatophyta</taxon>
        <taxon>Magnoliopsida</taxon>
        <taxon>eudicotyledons</taxon>
        <taxon>Gunneridae</taxon>
        <taxon>Pentapetalae</taxon>
        <taxon>rosids</taxon>
        <taxon>fabids</taxon>
        <taxon>Rosales</taxon>
        <taxon>Cannabaceae</taxon>
        <taxon>Trema</taxon>
    </lineage>
</organism>
<dbReference type="OrthoDB" id="1741576at2759"/>
<protein>
    <submittedName>
        <fullName evidence="1">Uncharacterized protein</fullName>
    </submittedName>
</protein>
<comment type="caution">
    <text evidence="1">The sequence shown here is derived from an EMBL/GenBank/DDBJ whole genome shotgun (WGS) entry which is preliminary data.</text>
</comment>
<keyword evidence="2" id="KW-1185">Reference proteome</keyword>
<dbReference type="InParanoid" id="A0A2P5FIE1"/>
<evidence type="ECO:0000313" key="1">
    <source>
        <dbReference type="EMBL" id="PON97568.1"/>
    </source>
</evidence>